<proteinExistence type="predicted"/>
<dbReference type="InterPro" id="IPR043502">
    <property type="entry name" value="DNA/RNA_pol_sf"/>
</dbReference>
<dbReference type="PANTHER" id="PTHR33116">
    <property type="entry name" value="REVERSE TRANSCRIPTASE ZINC-BINDING DOMAIN-CONTAINING PROTEIN-RELATED-RELATED"/>
    <property type="match status" value="1"/>
</dbReference>
<dbReference type="PANTHER" id="PTHR33116:SF78">
    <property type="entry name" value="OS12G0587133 PROTEIN"/>
    <property type="match status" value="1"/>
</dbReference>
<feature type="non-terminal residue" evidence="2">
    <location>
        <position position="1"/>
    </location>
</feature>
<dbReference type="InterPro" id="IPR000477">
    <property type="entry name" value="RT_dom"/>
</dbReference>
<dbReference type="PROSITE" id="PS50878">
    <property type="entry name" value="RT_POL"/>
    <property type="match status" value="1"/>
</dbReference>
<comment type="caution">
    <text evidence="2">The sequence shown here is derived from an EMBL/GenBank/DDBJ whole genome shotgun (WGS) entry which is preliminary data.</text>
</comment>
<dbReference type="Pfam" id="PF00078">
    <property type="entry name" value="RVT_1"/>
    <property type="match status" value="1"/>
</dbReference>
<evidence type="ECO:0000313" key="2">
    <source>
        <dbReference type="EMBL" id="GFA83645.1"/>
    </source>
</evidence>
<name>A0A699K9R3_TANCI</name>
<feature type="domain" description="Reverse transcriptase" evidence="1">
    <location>
        <begin position="1"/>
        <end position="213"/>
    </location>
</feature>
<reference evidence="2" key="1">
    <citation type="journal article" date="2019" name="Sci. Rep.">
        <title>Draft genome of Tanacetum cinerariifolium, the natural source of mosquito coil.</title>
        <authorList>
            <person name="Yamashiro T."/>
            <person name="Shiraishi A."/>
            <person name="Satake H."/>
            <person name="Nakayama K."/>
        </authorList>
    </citation>
    <scope>NUCLEOTIDE SEQUENCE</scope>
</reference>
<gene>
    <name evidence="2" type="ORF">Tci_655617</name>
</gene>
<sequence>RHKEGCYWELMAFVLGRRISDNILITQELMYSYHRNRGPPRCAFKVDIQKAYDTIDWEFLGKILKHFGFHPIMVKWIMTCVTSTSFSLSINGDIHGCFNGKRGLRRGDPLSPYHFTLIMEVLTLILKRRGSLSESFCYHKHYEELQLINVCFADNLFIFARGDVDSARIIMEGLDEFRALSGLVSSIPKSTVFICNVMNHVKNSILNIMPFSEGKLPVNIWESVISSMQVYWASVLAIPKGIILDIHQLIRGFLWCNGEYKRGKAKVTWSDICLSKSEGGLGLRSLEIFNMALMSTHIWNIVSNKESIWVRWIHTYKLRGCSLGYSHEGGYITREGFSLQDCVINMVSNDGWKWPQSWLLKAPDLGLVLVPHLVANKSDVPHWRNRDDSFSDFLVRSVWEEIRPREAEVWKYVRHLADMDSIQPCFHDVVTYLQPMAKKRTTQSIVERLIFAASSYFIWIERNNRLCKKIRRPPDEIRDLIIVTVRLKLISFGFKNKDNVNRLLARWKMPRNFRLYGS</sequence>
<evidence type="ECO:0000259" key="1">
    <source>
        <dbReference type="PROSITE" id="PS50878"/>
    </source>
</evidence>
<accession>A0A699K9R3</accession>
<dbReference type="SUPFAM" id="SSF56672">
    <property type="entry name" value="DNA/RNA polymerases"/>
    <property type="match status" value="1"/>
</dbReference>
<protein>
    <recommendedName>
        <fullName evidence="1">Reverse transcriptase domain-containing protein</fullName>
    </recommendedName>
</protein>
<dbReference type="AlphaFoldDB" id="A0A699K9R3"/>
<organism evidence="2">
    <name type="scientific">Tanacetum cinerariifolium</name>
    <name type="common">Dalmatian daisy</name>
    <name type="synonym">Chrysanthemum cinerariifolium</name>
    <dbReference type="NCBI Taxonomy" id="118510"/>
    <lineage>
        <taxon>Eukaryota</taxon>
        <taxon>Viridiplantae</taxon>
        <taxon>Streptophyta</taxon>
        <taxon>Embryophyta</taxon>
        <taxon>Tracheophyta</taxon>
        <taxon>Spermatophyta</taxon>
        <taxon>Magnoliopsida</taxon>
        <taxon>eudicotyledons</taxon>
        <taxon>Gunneridae</taxon>
        <taxon>Pentapetalae</taxon>
        <taxon>asterids</taxon>
        <taxon>campanulids</taxon>
        <taxon>Asterales</taxon>
        <taxon>Asteraceae</taxon>
        <taxon>Asteroideae</taxon>
        <taxon>Anthemideae</taxon>
        <taxon>Anthemidinae</taxon>
        <taxon>Tanacetum</taxon>
    </lineage>
</organism>
<dbReference type="EMBL" id="BKCJ010497347">
    <property type="protein sequence ID" value="GFA83645.1"/>
    <property type="molecule type" value="Genomic_DNA"/>
</dbReference>